<dbReference type="InterPro" id="IPR025164">
    <property type="entry name" value="Toastrack_DUF4097"/>
</dbReference>
<dbReference type="HOGENOM" id="CLU_074744_1_0_6"/>
<dbReference type="KEGG" id="fbl:Fbal_0706"/>
<dbReference type="STRING" id="550540.Fbal_0706"/>
<feature type="signal peptide" evidence="2">
    <location>
        <begin position="1"/>
        <end position="20"/>
    </location>
</feature>
<dbReference type="GeneID" id="67180947"/>
<proteinExistence type="predicted"/>
<accession>E1SRU8</accession>
<gene>
    <name evidence="4" type="ordered locus">Fbal_0706</name>
</gene>
<dbReference type="AlphaFoldDB" id="E1SRU8"/>
<dbReference type="Pfam" id="PF13349">
    <property type="entry name" value="DUF4097"/>
    <property type="match status" value="1"/>
</dbReference>
<feature type="domain" description="DUF4097" evidence="3">
    <location>
        <begin position="44"/>
        <end position="236"/>
    </location>
</feature>
<feature type="chain" id="PRO_5003151376" description="DUF4097 domain-containing protein" evidence="2">
    <location>
        <begin position="21"/>
        <end position="316"/>
    </location>
</feature>
<protein>
    <recommendedName>
        <fullName evidence="3">DUF4097 domain-containing protein</fullName>
    </recommendedName>
</protein>
<dbReference type="RefSeq" id="WP_013344223.1">
    <property type="nucleotide sequence ID" value="NC_014541.1"/>
</dbReference>
<keyword evidence="2" id="KW-0732">Signal</keyword>
<dbReference type="Proteomes" id="UP000006683">
    <property type="component" value="Chromosome"/>
</dbReference>
<organism evidence="4 5">
    <name type="scientific">Ferrimonas balearica (strain DSM 9799 / CCM 4581 / KCTC 23876 / PAT)</name>
    <dbReference type="NCBI Taxonomy" id="550540"/>
    <lineage>
        <taxon>Bacteria</taxon>
        <taxon>Pseudomonadati</taxon>
        <taxon>Pseudomonadota</taxon>
        <taxon>Gammaproteobacteria</taxon>
        <taxon>Alteromonadales</taxon>
        <taxon>Ferrimonadaceae</taxon>
        <taxon>Ferrimonas</taxon>
    </lineage>
</organism>
<dbReference type="EMBL" id="CP002209">
    <property type="protein sequence ID" value="ADN74917.1"/>
    <property type="molecule type" value="Genomic_DNA"/>
</dbReference>
<name>E1SRU8_FERBD</name>
<dbReference type="OrthoDB" id="6194490at2"/>
<evidence type="ECO:0000256" key="1">
    <source>
        <dbReference type="SAM" id="MobiDB-lite"/>
    </source>
</evidence>
<reference evidence="4 5" key="1">
    <citation type="journal article" date="2010" name="Stand. Genomic Sci.">
        <title>Complete genome sequence of Ferrimonas balearica type strain (PAT).</title>
        <authorList>
            <person name="Nolan M."/>
            <person name="Sikorski J."/>
            <person name="Davenport K."/>
            <person name="Lucas S."/>
            <person name="Glavina Del Rio T."/>
            <person name="Tice H."/>
            <person name="Cheng J."/>
            <person name="Goodwin L."/>
            <person name="Pitluck S."/>
            <person name="Liolios K."/>
            <person name="Ivanova N."/>
            <person name="Mavromatis K."/>
            <person name="Ovchinnikova G."/>
            <person name="Pati A."/>
            <person name="Chen A."/>
            <person name="Palaniappan K."/>
            <person name="Land M."/>
            <person name="Hauser L."/>
            <person name="Chang Y."/>
            <person name="Jeffries C."/>
            <person name="Tapia R."/>
            <person name="Brettin T."/>
            <person name="Detter J."/>
            <person name="Han C."/>
            <person name="Yasawong M."/>
            <person name="Rohde M."/>
            <person name="Tindall B."/>
            <person name="Goker M."/>
            <person name="Woyke T."/>
            <person name="Bristow J."/>
            <person name="Eisen J."/>
            <person name="Markowitz V."/>
            <person name="Hugenholtz P."/>
            <person name="Kyrpides N."/>
            <person name="Klenk H."/>
            <person name="Lapidus A."/>
        </authorList>
    </citation>
    <scope>NUCLEOTIDE SEQUENCE [LARGE SCALE GENOMIC DNA]</scope>
    <source>
        <strain evidence="5">DSM 9799 / CCM 4581 / KCTC 23876 / PAT</strain>
    </source>
</reference>
<evidence type="ECO:0000256" key="2">
    <source>
        <dbReference type="SAM" id="SignalP"/>
    </source>
</evidence>
<keyword evidence="5" id="KW-1185">Reference proteome</keyword>
<evidence type="ECO:0000259" key="3">
    <source>
        <dbReference type="Pfam" id="PF13349"/>
    </source>
</evidence>
<sequence>MKRFLTGIALSIALIAPLMAAESIDRSEPIQPDQRLRVEIPRGEVTLMASDDGQVSVQGSLDEDTESFEFATRGDEVVVILRLPSSMEKQWDGSGDRGARLTIRYPRNNALQYSTISADTEANELGEIRMESVSGDFMLNSIQGRSQIETVSGDIEARNLTGEANLETVSGDVEGNLSGSALRVHTVSGDINLKSDASQVNLESVSGDIDARLSNIDQLRGGTVSGELTIELAQLDSGGEIALETVSGDISLRHQGAIDAQVTADTGPGGSIRNGWSDDEPSRGRYVSNENLDLRLGQGQARVRLNTVSGDLQLKK</sequence>
<evidence type="ECO:0000313" key="5">
    <source>
        <dbReference type="Proteomes" id="UP000006683"/>
    </source>
</evidence>
<evidence type="ECO:0000313" key="4">
    <source>
        <dbReference type="EMBL" id="ADN74917.1"/>
    </source>
</evidence>
<dbReference type="eggNOG" id="COG3595">
    <property type="taxonomic scope" value="Bacteria"/>
</dbReference>
<feature type="region of interest" description="Disordered" evidence="1">
    <location>
        <begin position="262"/>
        <end position="283"/>
    </location>
</feature>